<gene>
    <name evidence="4" type="ORF">BJ878DRAFT_177717</name>
</gene>
<keyword evidence="5" id="KW-1185">Reference proteome</keyword>
<name>A0A9P7Z9R9_9HELO</name>
<dbReference type="Gene3D" id="3.30.40.10">
    <property type="entry name" value="Zinc/RING finger domain, C3HC4 (zinc finger)"/>
    <property type="match status" value="1"/>
</dbReference>
<dbReference type="Pfam" id="PF03105">
    <property type="entry name" value="SPX"/>
    <property type="match status" value="1"/>
</dbReference>
<dbReference type="InterPro" id="IPR013083">
    <property type="entry name" value="Znf_RING/FYVE/PHD"/>
</dbReference>
<dbReference type="PANTHER" id="PTHR23327">
    <property type="entry name" value="RING FINGER PROTEIN 127"/>
    <property type="match status" value="1"/>
</dbReference>
<dbReference type="InterPro" id="IPR001841">
    <property type="entry name" value="Znf_RING"/>
</dbReference>
<evidence type="ECO:0000256" key="1">
    <source>
        <dbReference type="PROSITE-ProRule" id="PRU00175"/>
    </source>
</evidence>
<sequence>MKFAHQFQVALQEEGFPEQWVKEAFPYKQLKKTIKRVANELEAHNVDLTKLPEGSFEYNFKGDRKGFTPKLTLFYENKPGSNKTQPVKSILSLFPRDPVSTNEATNEAIDQAGLDANSSPSTIPDAVPGSEKATDYRQVEIVVPLMFDAEFFGLIQGDVQSLDQIQQREREDLVQEVNNLHRELVPLAEPAKNRKKSDMYKWRELFEIYLDAGVFFSRREESRGPRTSAEAKKQLEWFQGEVKRRGLATNFQLPGSKKALDRFLKINVTLWQNLKYQEINQQAVGKILKKFDKNTHLGASQTFSKLIESHSIMSEDMAKAICAKINDDVVNITPKLSDYICPVCTSIVWRPIRLKCQHNICVNCCIHFQNHRMRFCPLCRAETIMEADTDSIDADLSRYLKRYFVDEVREKQIENEIKDGRERFGVLYRHPTERKHMHCSVM</sequence>
<proteinExistence type="predicted"/>
<dbReference type="PANTHER" id="PTHR23327:SF51">
    <property type="entry name" value="TRANSCRIPTIONAL REGULATOR OF YEAST FORM ADHERENCE 3"/>
    <property type="match status" value="1"/>
</dbReference>
<accession>A0A9P7Z9R9</accession>
<dbReference type="EMBL" id="MU253771">
    <property type="protein sequence ID" value="KAG9247488.1"/>
    <property type="molecule type" value="Genomic_DNA"/>
</dbReference>
<keyword evidence="1" id="KW-0862">Zinc</keyword>
<feature type="domain" description="SPX" evidence="3">
    <location>
        <begin position="1"/>
        <end position="305"/>
    </location>
</feature>
<dbReference type="SUPFAM" id="SSF57850">
    <property type="entry name" value="RING/U-box"/>
    <property type="match status" value="1"/>
</dbReference>
<dbReference type="AlphaFoldDB" id="A0A9P7Z9R9"/>
<feature type="domain" description="RING-type" evidence="2">
    <location>
        <begin position="341"/>
        <end position="380"/>
    </location>
</feature>
<evidence type="ECO:0000259" key="3">
    <source>
        <dbReference type="PROSITE" id="PS51382"/>
    </source>
</evidence>
<dbReference type="PROSITE" id="PS50089">
    <property type="entry name" value="ZF_RING_2"/>
    <property type="match status" value="1"/>
</dbReference>
<comment type="caution">
    <text evidence="4">The sequence shown here is derived from an EMBL/GenBank/DDBJ whole genome shotgun (WGS) entry which is preliminary data.</text>
</comment>
<dbReference type="GO" id="GO:0008270">
    <property type="term" value="F:zinc ion binding"/>
    <property type="evidence" value="ECO:0007669"/>
    <property type="project" value="UniProtKB-KW"/>
</dbReference>
<dbReference type="PROSITE" id="PS51382">
    <property type="entry name" value="SPX"/>
    <property type="match status" value="1"/>
</dbReference>
<evidence type="ECO:0000259" key="2">
    <source>
        <dbReference type="PROSITE" id="PS50089"/>
    </source>
</evidence>
<reference evidence="4" key="1">
    <citation type="journal article" date="2021" name="IMA Fungus">
        <title>Genomic characterization of three marine fungi, including Emericellopsis atlantica sp. nov. with signatures of a generalist lifestyle and marine biomass degradation.</title>
        <authorList>
            <person name="Hagestad O.C."/>
            <person name="Hou L."/>
            <person name="Andersen J.H."/>
            <person name="Hansen E.H."/>
            <person name="Altermark B."/>
            <person name="Li C."/>
            <person name="Kuhnert E."/>
            <person name="Cox R.J."/>
            <person name="Crous P.W."/>
            <person name="Spatafora J.W."/>
            <person name="Lail K."/>
            <person name="Amirebrahimi M."/>
            <person name="Lipzen A."/>
            <person name="Pangilinan J."/>
            <person name="Andreopoulos W."/>
            <person name="Hayes R.D."/>
            <person name="Ng V."/>
            <person name="Grigoriev I.V."/>
            <person name="Jackson S.A."/>
            <person name="Sutton T.D.S."/>
            <person name="Dobson A.D.W."/>
            <person name="Rama T."/>
        </authorList>
    </citation>
    <scope>NUCLEOTIDE SEQUENCE</scope>
    <source>
        <strain evidence="4">TRa3180A</strain>
    </source>
</reference>
<keyword evidence="1" id="KW-0863">Zinc-finger</keyword>
<dbReference type="OrthoDB" id="5588846at2759"/>
<dbReference type="InterPro" id="IPR004331">
    <property type="entry name" value="SPX_dom"/>
</dbReference>
<dbReference type="Proteomes" id="UP000887226">
    <property type="component" value="Unassembled WGS sequence"/>
</dbReference>
<protein>
    <submittedName>
        <fullName evidence="4">SPX domain-containing protein</fullName>
    </submittedName>
</protein>
<organism evidence="4 5">
    <name type="scientific">Calycina marina</name>
    <dbReference type="NCBI Taxonomy" id="1763456"/>
    <lineage>
        <taxon>Eukaryota</taxon>
        <taxon>Fungi</taxon>
        <taxon>Dikarya</taxon>
        <taxon>Ascomycota</taxon>
        <taxon>Pezizomycotina</taxon>
        <taxon>Leotiomycetes</taxon>
        <taxon>Helotiales</taxon>
        <taxon>Pezizellaceae</taxon>
        <taxon>Calycina</taxon>
    </lineage>
</organism>
<keyword evidence="1" id="KW-0479">Metal-binding</keyword>
<evidence type="ECO:0000313" key="4">
    <source>
        <dbReference type="EMBL" id="KAG9247488.1"/>
    </source>
</evidence>
<evidence type="ECO:0000313" key="5">
    <source>
        <dbReference type="Proteomes" id="UP000887226"/>
    </source>
</evidence>